<dbReference type="RefSeq" id="WP_048081524.1">
    <property type="nucleotide sequence ID" value="NZ_JAPVER010000020.1"/>
</dbReference>
<organism evidence="2">
    <name type="scientific">Methanobacterium veterum</name>
    <dbReference type="NCBI Taxonomy" id="408577"/>
    <lineage>
        <taxon>Archaea</taxon>
        <taxon>Methanobacteriati</taxon>
        <taxon>Methanobacteriota</taxon>
        <taxon>Methanomada group</taxon>
        <taxon>Methanobacteria</taxon>
        <taxon>Methanobacteriales</taxon>
        <taxon>Methanobacteriaceae</taxon>
        <taxon>Methanobacterium</taxon>
    </lineage>
</organism>
<reference evidence="2" key="1">
    <citation type="submission" date="2022-12" db="EMBL/GenBank/DDBJ databases">
        <title>Reclassification of two methanogenic archaea species isolated from the Kolyma lowland permafrost.</title>
        <authorList>
            <person name="Trubitsyn V.E."/>
            <person name="Rivkina E.M."/>
            <person name="Shcherbakova V.A."/>
        </authorList>
    </citation>
    <scope>NUCLEOTIDE SEQUENCE</scope>
    <source>
        <strain evidence="1">M2</strain>
        <strain evidence="2">MK4</strain>
    </source>
</reference>
<sequence length="114" mass="13563">MSEDLKKLHEERLEIESRIYDELNRIAEIVNSYTKDGDEIEIIANTSYRLRVAEGDIVVIRDTGSVFFKDLRISTEYQLVRLVLERREEILSKFIEFNERMIKMGKNISETYLE</sequence>
<dbReference type="AlphaFoldDB" id="A0A9E5A542"/>
<keyword evidence="3" id="KW-1185">Reference proteome</keyword>
<dbReference type="Proteomes" id="UP001068021">
    <property type="component" value="Unassembled WGS sequence"/>
</dbReference>
<proteinExistence type="predicted"/>
<comment type="caution">
    <text evidence="2">The sequence shown here is derived from an EMBL/GenBank/DDBJ whole genome shotgun (WGS) entry which is preliminary data.</text>
</comment>
<dbReference type="Proteomes" id="UP001074446">
    <property type="component" value="Unassembled WGS sequence"/>
</dbReference>
<dbReference type="EMBL" id="JAPVER010000020">
    <property type="protein sequence ID" value="MCZ3365543.1"/>
    <property type="molecule type" value="Genomic_DNA"/>
</dbReference>
<protein>
    <submittedName>
        <fullName evidence="2">Uncharacterized protein</fullName>
    </submittedName>
</protein>
<evidence type="ECO:0000313" key="1">
    <source>
        <dbReference type="EMBL" id="MCZ3365543.1"/>
    </source>
</evidence>
<evidence type="ECO:0000313" key="3">
    <source>
        <dbReference type="Proteomes" id="UP001068021"/>
    </source>
</evidence>
<dbReference type="EMBL" id="JAPVES010000030">
    <property type="protein sequence ID" value="MCZ3373296.1"/>
    <property type="molecule type" value="Genomic_DNA"/>
</dbReference>
<accession>A0A9E5A542</accession>
<name>A0A9E5A542_9EURY</name>
<evidence type="ECO:0000313" key="2">
    <source>
        <dbReference type="EMBL" id="MCZ3373296.1"/>
    </source>
</evidence>
<gene>
    <name evidence="2" type="ORF">O3H35_11685</name>
    <name evidence="1" type="ORF">O3H54_06575</name>
</gene>